<dbReference type="PANTHER" id="PTHR30273">
    <property type="entry name" value="PERIPLASMIC SIGNAL SENSOR AND SIGMA FACTOR ACTIVATOR FECR-RELATED"/>
    <property type="match status" value="1"/>
</dbReference>
<dbReference type="AlphaFoldDB" id="A0A327W9N2"/>
<dbReference type="FunFam" id="2.60.120.1440:FF:000001">
    <property type="entry name" value="Putative anti-sigma factor"/>
    <property type="match status" value="1"/>
</dbReference>
<dbReference type="GO" id="GO:0016989">
    <property type="term" value="F:sigma factor antagonist activity"/>
    <property type="evidence" value="ECO:0007669"/>
    <property type="project" value="TreeGrafter"/>
</dbReference>
<dbReference type="PANTHER" id="PTHR30273:SF2">
    <property type="entry name" value="PROTEIN FECR"/>
    <property type="match status" value="1"/>
</dbReference>
<keyword evidence="1" id="KW-0812">Transmembrane</keyword>
<gene>
    <name evidence="4" type="ORF">CLV59_101167</name>
</gene>
<keyword evidence="1" id="KW-1133">Transmembrane helix</keyword>
<dbReference type="Gene3D" id="2.60.120.1440">
    <property type="match status" value="1"/>
</dbReference>
<dbReference type="InterPro" id="IPR006860">
    <property type="entry name" value="FecR"/>
</dbReference>
<dbReference type="Gene3D" id="3.55.50.30">
    <property type="match status" value="1"/>
</dbReference>
<name>A0A327W9N2_9BACT</name>
<protein>
    <submittedName>
        <fullName evidence="4">Uncharacterized protein DUF4974</fullName>
    </submittedName>
</protein>
<evidence type="ECO:0000313" key="5">
    <source>
        <dbReference type="Proteomes" id="UP000249819"/>
    </source>
</evidence>
<accession>A0A327W9N2</accession>
<reference evidence="4 5" key="1">
    <citation type="submission" date="2018-06" db="EMBL/GenBank/DDBJ databases">
        <title>Genomic Encyclopedia of Archaeal and Bacterial Type Strains, Phase II (KMG-II): from individual species to whole genera.</title>
        <authorList>
            <person name="Goeker M."/>
        </authorList>
    </citation>
    <scope>NUCLEOTIDE SEQUENCE [LARGE SCALE GENOMIC DNA]</scope>
    <source>
        <strain evidence="4 5">DSM 29821</strain>
    </source>
</reference>
<evidence type="ECO:0000259" key="2">
    <source>
        <dbReference type="Pfam" id="PF04773"/>
    </source>
</evidence>
<evidence type="ECO:0000313" key="4">
    <source>
        <dbReference type="EMBL" id="RAJ87417.1"/>
    </source>
</evidence>
<organism evidence="4 5">
    <name type="scientific">Chitinophaga dinghuensis</name>
    <dbReference type="NCBI Taxonomy" id="1539050"/>
    <lineage>
        <taxon>Bacteria</taxon>
        <taxon>Pseudomonadati</taxon>
        <taxon>Bacteroidota</taxon>
        <taxon>Chitinophagia</taxon>
        <taxon>Chitinophagales</taxon>
        <taxon>Chitinophagaceae</taxon>
        <taxon>Chitinophaga</taxon>
    </lineage>
</organism>
<feature type="transmembrane region" description="Helical" evidence="1">
    <location>
        <begin position="93"/>
        <end position="112"/>
    </location>
</feature>
<dbReference type="Pfam" id="PF04773">
    <property type="entry name" value="FecR"/>
    <property type="match status" value="1"/>
</dbReference>
<evidence type="ECO:0000256" key="1">
    <source>
        <dbReference type="SAM" id="Phobius"/>
    </source>
</evidence>
<dbReference type="Pfam" id="PF16344">
    <property type="entry name" value="FecR_C"/>
    <property type="match status" value="1"/>
</dbReference>
<comment type="caution">
    <text evidence="4">The sequence shown here is derived from an EMBL/GenBank/DDBJ whole genome shotgun (WGS) entry which is preliminary data.</text>
</comment>
<dbReference type="OrthoDB" id="649653at2"/>
<dbReference type="Proteomes" id="UP000249819">
    <property type="component" value="Unassembled WGS sequence"/>
</dbReference>
<feature type="domain" description="FecR protein" evidence="2">
    <location>
        <begin position="190"/>
        <end position="284"/>
    </location>
</feature>
<dbReference type="InterPro" id="IPR032508">
    <property type="entry name" value="FecR_C"/>
</dbReference>
<sequence>MDHTQLKDLWQQYLEDKLPPSELSELLEMLRKEDHPEVLLQSLDQALYGNAYTQMTDPEDKNRIFQSILQQAALQEEKTKVVPMRKSFTNWKAVAAAAVLLLTITASYRFLFNRHTAELITSTDTRLRYDHPPGGNKAILTLADGSKVELDSATQGILAQQNGVNVLKQKNGEIAYDPQLQNSTATVFNTVATPRGGQFQVMLPDGSHVWLNAASSIRFPTSFTGAERKVELTGEAYFEVTQNPAKPFLVTVSGVVVKVLGTHFNINAYNDEPAVNTTLLEGSVLVAHKGKEAIIKPGQQASVKEHIAIRDHVDIEALMAWKNGRFSYNEMDIQGIMRQISRWYDVEVVFEDNIKDSYTMEISRNVPLSKLLKFMEISGGAHFEMKEKKIIVRK</sequence>
<dbReference type="InterPro" id="IPR012373">
    <property type="entry name" value="Ferrdict_sens_TM"/>
</dbReference>
<proteinExistence type="predicted"/>
<evidence type="ECO:0000259" key="3">
    <source>
        <dbReference type="Pfam" id="PF16344"/>
    </source>
</evidence>
<keyword evidence="5" id="KW-1185">Reference proteome</keyword>
<dbReference type="RefSeq" id="WP_111590110.1">
    <property type="nucleotide sequence ID" value="NZ_QLMA01000001.1"/>
</dbReference>
<keyword evidence="1" id="KW-0472">Membrane</keyword>
<feature type="domain" description="Protein FecR C-terminal" evidence="3">
    <location>
        <begin position="325"/>
        <end position="392"/>
    </location>
</feature>
<dbReference type="EMBL" id="QLMA01000001">
    <property type="protein sequence ID" value="RAJ87417.1"/>
    <property type="molecule type" value="Genomic_DNA"/>
</dbReference>